<gene>
    <name evidence="9" type="primary">comGB</name>
    <name evidence="9" type="ORF">ACFO4N_04475</name>
</gene>
<comment type="similarity">
    <text evidence="2">Belongs to the GSP F family.</text>
</comment>
<dbReference type="Pfam" id="PF00482">
    <property type="entry name" value="T2SSF"/>
    <property type="match status" value="2"/>
</dbReference>
<dbReference type="InterPro" id="IPR047692">
    <property type="entry name" value="T4P_ComGB"/>
</dbReference>
<evidence type="ECO:0000256" key="3">
    <source>
        <dbReference type="ARBA" id="ARBA00022475"/>
    </source>
</evidence>
<organism evidence="9 10">
    <name type="scientific">Camelliibacillus cellulosilyticus</name>
    <dbReference type="NCBI Taxonomy" id="2174486"/>
    <lineage>
        <taxon>Bacteria</taxon>
        <taxon>Bacillati</taxon>
        <taxon>Bacillota</taxon>
        <taxon>Bacilli</taxon>
        <taxon>Bacillales</taxon>
        <taxon>Sporolactobacillaceae</taxon>
        <taxon>Camelliibacillus</taxon>
    </lineage>
</organism>
<protein>
    <submittedName>
        <fullName evidence="9">Competence type IV pilus assembly protein ComGB</fullName>
    </submittedName>
</protein>
<evidence type="ECO:0000256" key="6">
    <source>
        <dbReference type="ARBA" id="ARBA00023136"/>
    </source>
</evidence>
<keyword evidence="5 7" id="KW-1133">Transmembrane helix</keyword>
<comment type="caution">
    <text evidence="9">The sequence shown here is derived from an EMBL/GenBank/DDBJ whole genome shotgun (WGS) entry which is preliminary data.</text>
</comment>
<keyword evidence="3" id="KW-1003">Cell membrane</keyword>
<dbReference type="EMBL" id="JBHSFW010000001">
    <property type="protein sequence ID" value="MFC4617984.1"/>
    <property type="molecule type" value="Genomic_DNA"/>
</dbReference>
<keyword evidence="6 7" id="KW-0472">Membrane</keyword>
<sequence>MFLRKWGKAAQADFLIRIGQCLEKGYRLAEAIHLQSFQQKPFIKTKIEKMLVDLSSGNSIAEALRKADFPKEICGFLFFSEQVGDLEQGFRECGRLLKRRVEQRQKLDSLLRYPLFLLWLFAVMGYIVLHYLLPSFEQLYDAMSIDLPFFIKGIIHATRHTGVVLTFMAAAGCLLTFIILYIRRLPPESRVGLIIKLPVITTFIRLYLTYSFSFHLGGLLRIGMSVDDALNMIASQTYVPFFRAEALAIRDHLIKGRAFADIIGERGFYTKDLAVVIHHGEIRGRLGQTLFDYSDMVFRRFDEKIMRILSIIQPAFFIGFGALIISLFVSILMPMFTIMNGL</sequence>
<dbReference type="RefSeq" id="WP_376844994.1">
    <property type="nucleotide sequence ID" value="NZ_JBHSFW010000001.1"/>
</dbReference>
<reference evidence="10" key="1">
    <citation type="journal article" date="2019" name="Int. J. Syst. Evol. Microbiol.">
        <title>The Global Catalogue of Microorganisms (GCM) 10K type strain sequencing project: providing services to taxonomists for standard genome sequencing and annotation.</title>
        <authorList>
            <consortium name="The Broad Institute Genomics Platform"/>
            <consortium name="The Broad Institute Genome Sequencing Center for Infectious Disease"/>
            <person name="Wu L."/>
            <person name="Ma J."/>
        </authorList>
    </citation>
    <scope>NUCLEOTIDE SEQUENCE [LARGE SCALE GENOMIC DNA]</scope>
    <source>
        <strain evidence="10">CGMCC 1.16306</strain>
    </source>
</reference>
<keyword evidence="10" id="KW-1185">Reference proteome</keyword>
<comment type="subcellular location">
    <subcellularLocation>
        <location evidence="1">Cell membrane</location>
        <topology evidence="1">Multi-pass membrane protein</topology>
    </subcellularLocation>
</comment>
<evidence type="ECO:0000256" key="4">
    <source>
        <dbReference type="ARBA" id="ARBA00022692"/>
    </source>
</evidence>
<proteinExistence type="inferred from homology"/>
<keyword evidence="4 7" id="KW-0812">Transmembrane</keyword>
<evidence type="ECO:0000259" key="8">
    <source>
        <dbReference type="Pfam" id="PF00482"/>
    </source>
</evidence>
<evidence type="ECO:0000313" key="10">
    <source>
        <dbReference type="Proteomes" id="UP001596022"/>
    </source>
</evidence>
<feature type="transmembrane region" description="Helical" evidence="7">
    <location>
        <begin position="110"/>
        <end position="133"/>
    </location>
</feature>
<evidence type="ECO:0000256" key="2">
    <source>
        <dbReference type="ARBA" id="ARBA00005745"/>
    </source>
</evidence>
<evidence type="ECO:0000313" key="9">
    <source>
        <dbReference type="EMBL" id="MFC4617984.1"/>
    </source>
</evidence>
<feature type="domain" description="Type II secretion system protein GspF" evidence="8">
    <location>
        <begin position="14"/>
        <end position="134"/>
    </location>
</feature>
<feature type="transmembrane region" description="Helical" evidence="7">
    <location>
        <begin position="162"/>
        <end position="182"/>
    </location>
</feature>
<dbReference type="InterPro" id="IPR018076">
    <property type="entry name" value="T2SS_GspF_dom"/>
</dbReference>
<accession>A0ABV9GI63</accession>
<name>A0ABV9GI63_9BACL</name>
<dbReference type="InterPro" id="IPR003004">
    <property type="entry name" value="GspF/PilC"/>
</dbReference>
<feature type="domain" description="Type II secretion system protein GspF" evidence="8">
    <location>
        <begin position="212"/>
        <end position="334"/>
    </location>
</feature>
<dbReference type="Proteomes" id="UP001596022">
    <property type="component" value="Unassembled WGS sequence"/>
</dbReference>
<dbReference type="PANTHER" id="PTHR30012">
    <property type="entry name" value="GENERAL SECRETION PATHWAY PROTEIN"/>
    <property type="match status" value="1"/>
</dbReference>
<dbReference type="InterPro" id="IPR042094">
    <property type="entry name" value="T2SS_GspF_sf"/>
</dbReference>
<dbReference type="PANTHER" id="PTHR30012:SF0">
    <property type="entry name" value="TYPE II SECRETION SYSTEM PROTEIN F-RELATED"/>
    <property type="match status" value="1"/>
</dbReference>
<dbReference type="Gene3D" id="1.20.81.30">
    <property type="entry name" value="Type II secretion system (T2SS), domain F"/>
    <property type="match status" value="2"/>
</dbReference>
<evidence type="ECO:0000256" key="5">
    <source>
        <dbReference type="ARBA" id="ARBA00022989"/>
    </source>
</evidence>
<evidence type="ECO:0000256" key="1">
    <source>
        <dbReference type="ARBA" id="ARBA00004651"/>
    </source>
</evidence>
<feature type="transmembrane region" description="Helical" evidence="7">
    <location>
        <begin position="308"/>
        <end position="333"/>
    </location>
</feature>
<evidence type="ECO:0000256" key="7">
    <source>
        <dbReference type="SAM" id="Phobius"/>
    </source>
</evidence>
<dbReference type="NCBIfam" id="NF041012">
    <property type="entry name" value="T4P_ComGB"/>
    <property type="match status" value="1"/>
</dbReference>